<gene>
    <name evidence="2" type="ORF">CMC5_033300</name>
</gene>
<dbReference type="AlphaFoldDB" id="A0A0K1EF39"/>
<sequence>MQLKRSPKIFGEGVHRVATAEATFARVKPVGDRIGITRLADITGLDRIGIPVYSAIMPRSNDSVSVYNGKGARPIDAKVGAIMEAIERYAAWSARTPDVIGSYASLRTHRNVLDPRSIIATIEDDYTDSTEIAWLEGFDLFAQEPIWVPFYAAAYFETPADGRHLCYTVTSTNGLASGNTLEEAICHALCEIIERDAWTLAELLSRSMPRYLATSSPGLSFGTEDDLESYPSVDLATLGGVPRDLLGLYDAAGLRPVIRNITSDTGIATILCTVCDDLHDQVSPAHAGIGTHPDATVALTRAMTEAAQCRAVDMQALREDISMADEQTDEARRHAKRVGKFEGPNFYHSDSKHPIRFTDVPSHPTDEVVADIDLMLDRLKACGMTKAIVVDFSSPDLAASVARVLVPGMETWAALKGRIGPRADKQMRQRVEAKRVEAAAKINSQRVLDALFGRLPRS</sequence>
<organism evidence="2 3">
    <name type="scientific">Chondromyces crocatus</name>
    <dbReference type="NCBI Taxonomy" id="52"/>
    <lineage>
        <taxon>Bacteria</taxon>
        <taxon>Pseudomonadati</taxon>
        <taxon>Myxococcota</taxon>
        <taxon>Polyangia</taxon>
        <taxon>Polyangiales</taxon>
        <taxon>Polyangiaceae</taxon>
        <taxon>Chondromyces</taxon>
    </lineage>
</organism>
<evidence type="ECO:0000313" key="3">
    <source>
        <dbReference type="Proteomes" id="UP000067626"/>
    </source>
</evidence>
<accession>A0A0K1EF39</accession>
<dbReference type="PANTHER" id="PTHR37809:SF1">
    <property type="entry name" value="RIBOSOMAL PROTEIN S12 METHYLTHIOTRANSFERASE ACCESSORY FACTOR YCAO"/>
    <property type="match status" value="1"/>
</dbReference>
<dbReference type="Proteomes" id="UP000067626">
    <property type="component" value="Chromosome"/>
</dbReference>
<reference evidence="2 3" key="1">
    <citation type="submission" date="2015-07" db="EMBL/GenBank/DDBJ databases">
        <title>Genome analysis of myxobacterium Chondromyces crocatus Cm c5 reveals a high potential for natural compound synthesis and the genetic basis for the loss of fruiting body formation.</title>
        <authorList>
            <person name="Zaburannyi N."/>
            <person name="Bunk B."/>
            <person name="Maier J."/>
            <person name="Overmann J."/>
            <person name="Mueller R."/>
        </authorList>
    </citation>
    <scope>NUCLEOTIDE SEQUENCE [LARGE SCALE GENOMIC DNA]</scope>
    <source>
        <strain evidence="2 3">Cm c5</strain>
    </source>
</reference>
<name>A0A0K1EF39_CHOCO</name>
<evidence type="ECO:0000259" key="1">
    <source>
        <dbReference type="PROSITE" id="PS51664"/>
    </source>
</evidence>
<dbReference type="InterPro" id="IPR003776">
    <property type="entry name" value="YcaO-like_dom"/>
</dbReference>
<dbReference type="NCBIfam" id="TIGR00702">
    <property type="entry name" value="YcaO-type kinase domain"/>
    <property type="match status" value="1"/>
</dbReference>
<proteinExistence type="predicted"/>
<protein>
    <recommendedName>
        <fullName evidence="1">YcaO domain-containing protein</fullName>
    </recommendedName>
</protein>
<dbReference type="EMBL" id="CP012159">
    <property type="protein sequence ID" value="AKT39183.1"/>
    <property type="molecule type" value="Genomic_DNA"/>
</dbReference>
<dbReference type="Gene3D" id="3.30.1330.230">
    <property type="match status" value="2"/>
</dbReference>
<dbReference type="Pfam" id="PF02624">
    <property type="entry name" value="YcaO"/>
    <property type="match status" value="1"/>
</dbReference>
<dbReference type="PANTHER" id="PTHR37809">
    <property type="entry name" value="RIBOSOMAL PROTEIN S12 METHYLTHIOTRANSFERASE ACCESSORY FACTOR YCAO"/>
    <property type="match status" value="1"/>
</dbReference>
<keyword evidence="3" id="KW-1185">Reference proteome</keyword>
<dbReference type="Gene3D" id="3.30.160.660">
    <property type="match status" value="1"/>
</dbReference>
<dbReference type="STRING" id="52.CMC5_033300"/>
<dbReference type="OrthoDB" id="5380721at2"/>
<feature type="domain" description="YcaO" evidence="1">
    <location>
        <begin position="69"/>
        <end position="458"/>
    </location>
</feature>
<dbReference type="RefSeq" id="WP_050431316.1">
    <property type="nucleotide sequence ID" value="NZ_CP012159.1"/>
</dbReference>
<dbReference type="Gene3D" id="3.30.40.250">
    <property type="match status" value="1"/>
</dbReference>
<dbReference type="PROSITE" id="PS51664">
    <property type="entry name" value="YCAO"/>
    <property type="match status" value="1"/>
</dbReference>
<dbReference type="KEGG" id="ccro:CMC5_033300"/>
<evidence type="ECO:0000313" key="2">
    <source>
        <dbReference type="EMBL" id="AKT39183.1"/>
    </source>
</evidence>